<reference evidence="13" key="2">
    <citation type="submission" date="2025-08" db="UniProtKB">
        <authorList>
            <consortium name="RefSeq"/>
        </authorList>
    </citation>
    <scope>IDENTIFICATION</scope>
    <source>
        <tissue evidence="13">Leaf</tissue>
    </source>
</reference>
<keyword evidence="2 10" id="KW-0479">Metal-binding</keyword>
<dbReference type="InterPro" id="IPR005123">
    <property type="entry name" value="Oxoglu/Fe-dep_dioxygenase_dom"/>
</dbReference>
<evidence type="ECO:0000256" key="8">
    <source>
        <dbReference type="ARBA" id="ARBA00061282"/>
    </source>
</evidence>
<dbReference type="GO" id="GO:0045543">
    <property type="term" value="F:gibberellin 2-beta-dioxygenase activity"/>
    <property type="evidence" value="ECO:0007669"/>
    <property type="project" value="UniProtKB-EC"/>
</dbReference>
<dbReference type="GO" id="GO:0009685">
    <property type="term" value="P:gibberellin metabolic process"/>
    <property type="evidence" value="ECO:0007669"/>
    <property type="project" value="UniProtKB-ARBA"/>
</dbReference>
<dbReference type="PROSITE" id="PS51471">
    <property type="entry name" value="FE2OG_OXY"/>
    <property type="match status" value="1"/>
</dbReference>
<evidence type="ECO:0000256" key="9">
    <source>
        <dbReference type="ARBA" id="ARBA00066708"/>
    </source>
</evidence>
<evidence type="ECO:0000256" key="10">
    <source>
        <dbReference type="RuleBase" id="RU003682"/>
    </source>
</evidence>
<keyword evidence="5 10" id="KW-0408">Iron</keyword>
<protein>
    <recommendedName>
        <fullName evidence="9">gibberellin 2beta-dioxygenase</fullName>
        <ecNumber evidence="9">1.14.11.13</ecNumber>
    </recommendedName>
</protein>
<accession>A0A6P8BN17</accession>
<evidence type="ECO:0000256" key="5">
    <source>
        <dbReference type="ARBA" id="ARBA00023004"/>
    </source>
</evidence>
<dbReference type="SUPFAM" id="SSF51197">
    <property type="entry name" value="Clavaminate synthase-like"/>
    <property type="match status" value="1"/>
</dbReference>
<dbReference type="GO" id="GO:0046872">
    <property type="term" value="F:metal ion binding"/>
    <property type="evidence" value="ECO:0007669"/>
    <property type="project" value="UniProtKB-KW"/>
</dbReference>
<dbReference type="OrthoDB" id="288590at2759"/>
<dbReference type="InterPro" id="IPR026992">
    <property type="entry name" value="DIOX_N"/>
</dbReference>
<dbReference type="PRINTS" id="PR00682">
    <property type="entry name" value="IPNSYNTHASE"/>
</dbReference>
<evidence type="ECO:0000259" key="11">
    <source>
        <dbReference type="PROSITE" id="PS51471"/>
    </source>
</evidence>
<comment type="similarity">
    <text evidence="8">Belongs to the iron/ascorbate-dependent oxidoreductase family. GA2OX subfamily.</text>
</comment>
<dbReference type="Pfam" id="PF03171">
    <property type="entry name" value="2OG-FeII_Oxy"/>
    <property type="match status" value="1"/>
</dbReference>
<evidence type="ECO:0000256" key="7">
    <source>
        <dbReference type="ARBA" id="ARBA00052204"/>
    </source>
</evidence>
<dbReference type="InterPro" id="IPR044861">
    <property type="entry name" value="IPNS-like_FE2OG_OXY"/>
</dbReference>
<dbReference type="RefSeq" id="XP_031371992.1">
    <property type="nucleotide sequence ID" value="XM_031516132.1"/>
</dbReference>
<proteinExistence type="inferred from homology"/>
<evidence type="ECO:0000313" key="13">
    <source>
        <dbReference type="RefSeq" id="XP_031371992.1"/>
    </source>
</evidence>
<dbReference type="Proteomes" id="UP000515151">
    <property type="component" value="Chromosome 8"/>
</dbReference>
<dbReference type="PANTHER" id="PTHR47990">
    <property type="entry name" value="2-OXOGLUTARATE (2OG) AND FE(II)-DEPENDENT OXYGENASE SUPERFAMILY PROTEIN-RELATED"/>
    <property type="match status" value="1"/>
</dbReference>
<keyword evidence="4 10" id="KW-0560">Oxidoreductase</keyword>
<evidence type="ECO:0000256" key="2">
    <source>
        <dbReference type="ARBA" id="ARBA00022723"/>
    </source>
</evidence>
<keyword evidence="12" id="KW-1185">Reference proteome</keyword>
<gene>
    <name evidence="13" type="primary">LOC116187437</name>
</gene>
<name>A0A6P8BN17_PUNGR</name>
<comment type="catalytic activity">
    <reaction evidence="7">
        <text>gibberellin A1 + 2-oxoglutarate + O2 = gibberellin A8 + succinate + CO2</text>
        <dbReference type="Rhea" id="RHEA:15005"/>
        <dbReference type="ChEBI" id="CHEBI:15379"/>
        <dbReference type="ChEBI" id="CHEBI:16526"/>
        <dbReference type="ChEBI" id="CHEBI:16810"/>
        <dbReference type="ChEBI" id="CHEBI:30031"/>
        <dbReference type="ChEBI" id="CHEBI:58524"/>
        <dbReference type="ChEBI" id="CHEBI:58594"/>
        <dbReference type="EC" id="1.14.11.13"/>
    </reaction>
</comment>
<evidence type="ECO:0000313" key="12">
    <source>
        <dbReference type="Proteomes" id="UP000515151"/>
    </source>
</evidence>
<dbReference type="GeneID" id="116187437"/>
<evidence type="ECO:0000256" key="1">
    <source>
        <dbReference type="ARBA" id="ARBA00004972"/>
    </source>
</evidence>
<dbReference type="Pfam" id="PF14226">
    <property type="entry name" value="DIOX_N"/>
    <property type="match status" value="1"/>
</dbReference>
<dbReference type="EC" id="1.14.11.13" evidence="9"/>
<comment type="pathway">
    <text evidence="1">Hormone biosynthesis.</text>
</comment>
<reference evidence="12" key="1">
    <citation type="journal article" date="2020" name="Plant Biotechnol. J.">
        <title>The pomegranate (Punica granatum L.) draft genome dissects genetic divergence between soft- and hard-seeded cultivars.</title>
        <authorList>
            <person name="Luo X."/>
            <person name="Li H."/>
            <person name="Wu Z."/>
            <person name="Yao W."/>
            <person name="Zhao P."/>
            <person name="Cao D."/>
            <person name="Yu H."/>
            <person name="Li K."/>
            <person name="Poudel K."/>
            <person name="Zhao D."/>
            <person name="Zhang F."/>
            <person name="Xia X."/>
            <person name="Chen L."/>
            <person name="Wang Q."/>
            <person name="Jing D."/>
            <person name="Cao S."/>
        </authorList>
    </citation>
    <scope>NUCLEOTIDE SEQUENCE [LARGE SCALE GENOMIC DNA]</scope>
    <source>
        <strain evidence="12">cv. Tunisia</strain>
    </source>
</reference>
<evidence type="ECO:0000256" key="4">
    <source>
        <dbReference type="ARBA" id="ARBA00023002"/>
    </source>
</evidence>
<dbReference type="AlphaFoldDB" id="A0A6P8BN17"/>
<evidence type="ECO:0000256" key="3">
    <source>
        <dbReference type="ARBA" id="ARBA00022964"/>
    </source>
</evidence>
<keyword evidence="3" id="KW-0223">Dioxygenase</keyword>
<dbReference type="InterPro" id="IPR027443">
    <property type="entry name" value="IPNS-like_sf"/>
</dbReference>
<dbReference type="Gene3D" id="2.60.120.330">
    <property type="entry name" value="B-lactam Antibiotic, Isopenicillin N Synthase, Chain"/>
    <property type="match status" value="1"/>
</dbReference>
<organism evidence="12 13">
    <name type="scientific">Punica granatum</name>
    <name type="common">Pomegranate</name>
    <dbReference type="NCBI Taxonomy" id="22663"/>
    <lineage>
        <taxon>Eukaryota</taxon>
        <taxon>Viridiplantae</taxon>
        <taxon>Streptophyta</taxon>
        <taxon>Embryophyta</taxon>
        <taxon>Tracheophyta</taxon>
        <taxon>Spermatophyta</taxon>
        <taxon>Magnoliopsida</taxon>
        <taxon>eudicotyledons</taxon>
        <taxon>Gunneridae</taxon>
        <taxon>Pentapetalae</taxon>
        <taxon>rosids</taxon>
        <taxon>malvids</taxon>
        <taxon>Myrtales</taxon>
        <taxon>Lythraceae</taxon>
        <taxon>Punica</taxon>
    </lineage>
</organism>
<feature type="domain" description="Fe2OG dioxygenase" evidence="11">
    <location>
        <begin position="170"/>
        <end position="289"/>
    </location>
</feature>
<comment type="pathway">
    <text evidence="6">Plant hormone biosynthesis; gibberellin biosynthesis.</text>
</comment>
<dbReference type="InterPro" id="IPR050231">
    <property type="entry name" value="Iron_ascorbate_oxido_reductase"/>
</dbReference>
<evidence type="ECO:0000256" key="6">
    <source>
        <dbReference type="ARBA" id="ARBA00037909"/>
    </source>
</evidence>
<dbReference type="FunFam" id="2.60.120.330:FF:000025">
    <property type="entry name" value="Gibberellin 2-beta-dioxygenase 2"/>
    <property type="match status" value="1"/>
</dbReference>
<sequence length="350" mass="39369">MVVSTASPNIRYRKTWAIGIPIIDLSLQRSELSDTIVKACEEFGFFKVINHGVPRDTVTRLEEECVEFFAKPASEKHHAGPANPFGYGCKNIGPNGDMGELEYLLLQSDSLSVAERSKTISDDPNKFSSSAVNEYTEAVRGLATEVLDLVCEGLWLSDRTAFSRLIRDVQSDSLLRINHYPPSNKGLKATWDPPMKFDQLPHTHGRIGFGEHSDPQILTILRSNDVEGLQICSPDGLWVPVPPDPDQFYVIVGDALQVLTNGRFTSVRHRAILSNSAKPRMSMMYFGAPTLNSWIKPLPELVSPHRPNLYKSFTWGEYKKALYTLRLADSRLDLFKTQKANQEENHMTFD</sequence>